<organism evidence="1 2">
    <name type="scientific">Liparis tanakae</name>
    <name type="common">Tanaka's snailfish</name>
    <dbReference type="NCBI Taxonomy" id="230148"/>
    <lineage>
        <taxon>Eukaryota</taxon>
        <taxon>Metazoa</taxon>
        <taxon>Chordata</taxon>
        <taxon>Craniata</taxon>
        <taxon>Vertebrata</taxon>
        <taxon>Euteleostomi</taxon>
        <taxon>Actinopterygii</taxon>
        <taxon>Neopterygii</taxon>
        <taxon>Teleostei</taxon>
        <taxon>Neoteleostei</taxon>
        <taxon>Acanthomorphata</taxon>
        <taxon>Eupercaria</taxon>
        <taxon>Perciformes</taxon>
        <taxon>Cottioidei</taxon>
        <taxon>Cottales</taxon>
        <taxon>Liparidae</taxon>
        <taxon>Liparis</taxon>
    </lineage>
</organism>
<dbReference type="AlphaFoldDB" id="A0A4Z2F4H7"/>
<protein>
    <submittedName>
        <fullName evidence="1">Uncharacterized protein</fullName>
    </submittedName>
</protein>
<sequence length="261" mass="28506">MQSTLLIMLRCVDVRRDDAALKVYVSPSVIGCSVLMTVKTPTELFTKLVLPFRTVPKKSDHATPGLGNHRGATATRAPPLSWTLTRPLPALELMLQVYWPASLGLTLLSSREALPASRASGNSCVRPLNCGAWSRRDGAPALYRYTEPVRPVFSQETAMFVNLAGLASEFSKQLSSWSSPRLAMGVTSLLFTSDNCPVLPEKDKAKMRMMAAPNMMMRKMICPRVAMVAGPIPRRRGRGPVYGISSGAAPPCRLRSHRAPL</sequence>
<evidence type="ECO:0000313" key="1">
    <source>
        <dbReference type="EMBL" id="TNN35998.1"/>
    </source>
</evidence>
<reference evidence="1 2" key="1">
    <citation type="submission" date="2019-03" db="EMBL/GenBank/DDBJ databases">
        <title>First draft genome of Liparis tanakae, snailfish: a comprehensive survey of snailfish specific genes.</title>
        <authorList>
            <person name="Kim W."/>
            <person name="Song I."/>
            <person name="Jeong J.-H."/>
            <person name="Kim D."/>
            <person name="Kim S."/>
            <person name="Ryu S."/>
            <person name="Song J.Y."/>
            <person name="Lee S.K."/>
        </authorList>
    </citation>
    <scope>NUCLEOTIDE SEQUENCE [LARGE SCALE GENOMIC DNA]</scope>
    <source>
        <tissue evidence="1">Muscle</tissue>
    </source>
</reference>
<comment type="caution">
    <text evidence="1">The sequence shown here is derived from an EMBL/GenBank/DDBJ whole genome shotgun (WGS) entry which is preliminary data.</text>
</comment>
<accession>A0A4Z2F4H7</accession>
<dbReference type="EMBL" id="SRLO01001674">
    <property type="protein sequence ID" value="TNN35998.1"/>
    <property type="molecule type" value="Genomic_DNA"/>
</dbReference>
<proteinExistence type="predicted"/>
<evidence type="ECO:0000313" key="2">
    <source>
        <dbReference type="Proteomes" id="UP000314294"/>
    </source>
</evidence>
<name>A0A4Z2F4H7_9TELE</name>
<keyword evidence="2" id="KW-1185">Reference proteome</keyword>
<dbReference type="Proteomes" id="UP000314294">
    <property type="component" value="Unassembled WGS sequence"/>
</dbReference>
<gene>
    <name evidence="1" type="ORF">EYF80_053837</name>
</gene>